<dbReference type="EMBL" id="JBHRYN010000012">
    <property type="protein sequence ID" value="MFC3702084.1"/>
    <property type="molecule type" value="Genomic_DNA"/>
</dbReference>
<sequence>MKKMILGVFLSMWVSWVAASDDWPDTHPCTHEPIPLTSENQVVAAVECIYQGRVAKVTKKTGSNPSWYYQLRVLDSGGRIKEVDIHPQTGLPINKAEREAVYEALNRRG</sequence>
<comment type="caution">
    <text evidence="2">The sequence shown here is derived from an EMBL/GenBank/DDBJ whole genome shotgun (WGS) entry which is preliminary data.</text>
</comment>
<dbReference type="RefSeq" id="WP_215999285.1">
    <property type="nucleotide sequence ID" value="NZ_JAUFQI010000001.1"/>
</dbReference>
<evidence type="ECO:0000313" key="2">
    <source>
        <dbReference type="EMBL" id="MFC3702084.1"/>
    </source>
</evidence>
<evidence type="ECO:0000313" key="3">
    <source>
        <dbReference type="Proteomes" id="UP001595710"/>
    </source>
</evidence>
<organism evidence="2 3">
    <name type="scientific">Reinekea marina</name>
    <dbReference type="NCBI Taxonomy" id="1310421"/>
    <lineage>
        <taxon>Bacteria</taxon>
        <taxon>Pseudomonadati</taxon>
        <taxon>Pseudomonadota</taxon>
        <taxon>Gammaproteobacteria</taxon>
        <taxon>Oceanospirillales</taxon>
        <taxon>Saccharospirillaceae</taxon>
        <taxon>Reinekea</taxon>
    </lineage>
</organism>
<evidence type="ECO:0000256" key="1">
    <source>
        <dbReference type="SAM" id="SignalP"/>
    </source>
</evidence>
<gene>
    <name evidence="2" type="ORF">ACFOND_10560</name>
</gene>
<feature type="signal peptide" evidence="1">
    <location>
        <begin position="1"/>
        <end position="19"/>
    </location>
</feature>
<keyword evidence="3" id="KW-1185">Reference proteome</keyword>
<protein>
    <submittedName>
        <fullName evidence="2">PepSY domain-containing protein</fullName>
    </submittedName>
</protein>
<proteinExistence type="predicted"/>
<reference evidence="3" key="1">
    <citation type="journal article" date="2019" name="Int. J. Syst. Evol. Microbiol.">
        <title>The Global Catalogue of Microorganisms (GCM) 10K type strain sequencing project: providing services to taxonomists for standard genome sequencing and annotation.</title>
        <authorList>
            <consortium name="The Broad Institute Genomics Platform"/>
            <consortium name="The Broad Institute Genome Sequencing Center for Infectious Disease"/>
            <person name="Wu L."/>
            <person name="Ma J."/>
        </authorList>
    </citation>
    <scope>NUCLEOTIDE SEQUENCE [LARGE SCALE GENOMIC DNA]</scope>
    <source>
        <strain evidence="3">CECT 8288</strain>
    </source>
</reference>
<accession>A0ABV7WUS3</accession>
<name>A0ABV7WUS3_9GAMM</name>
<dbReference type="Proteomes" id="UP001595710">
    <property type="component" value="Unassembled WGS sequence"/>
</dbReference>
<feature type="chain" id="PRO_5045495268" evidence="1">
    <location>
        <begin position="20"/>
        <end position="109"/>
    </location>
</feature>
<keyword evidence="1" id="KW-0732">Signal</keyword>